<dbReference type="EMBL" id="JASAYJ010000022">
    <property type="protein sequence ID" value="MDP8187906.1"/>
    <property type="molecule type" value="Genomic_DNA"/>
</dbReference>
<dbReference type="Pfam" id="PF04257">
    <property type="entry name" value="Exonuc_V_gamma"/>
    <property type="match status" value="1"/>
</dbReference>
<evidence type="ECO:0000256" key="5">
    <source>
        <dbReference type="ARBA" id="ARBA00022806"/>
    </source>
</evidence>
<dbReference type="GO" id="GO:0008854">
    <property type="term" value="F:exodeoxyribonuclease V activity"/>
    <property type="evidence" value="ECO:0007669"/>
    <property type="project" value="InterPro"/>
</dbReference>
<evidence type="ECO:0000256" key="6">
    <source>
        <dbReference type="ARBA" id="ARBA00022839"/>
    </source>
</evidence>
<evidence type="ECO:0000256" key="2">
    <source>
        <dbReference type="ARBA" id="ARBA00022741"/>
    </source>
</evidence>
<evidence type="ECO:0000313" key="12">
    <source>
        <dbReference type="EMBL" id="MDP8187906.1"/>
    </source>
</evidence>
<comment type="similarity">
    <text evidence="10">Belongs to the RecC family.</text>
</comment>
<evidence type="ECO:0000256" key="4">
    <source>
        <dbReference type="ARBA" id="ARBA00022801"/>
    </source>
</evidence>
<dbReference type="AlphaFoldDB" id="A0AAW8CQL6"/>
<keyword evidence="9 10" id="KW-0234">DNA repair</keyword>
<dbReference type="Pfam" id="PF17946">
    <property type="entry name" value="RecC_C"/>
    <property type="match status" value="1"/>
</dbReference>
<dbReference type="PANTHER" id="PTHR30591:SF1">
    <property type="entry name" value="RECBCD ENZYME SUBUNIT RECC"/>
    <property type="match status" value="1"/>
</dbReference>
<dbReference type="RefSeq" id="WP_211599140.1">
    <property type="nucleotide sequence ID" value="NZ_JAGRQI010000023.1"/>
</dbReference>
<feature type="domain" description="RecC C-terminal" evidence="11">
    <location>
        <begin position="804"/>
        <end position="1006"/>
    </location>
</feature>
<dbReference type="SUPFAM" id="SSF52980">
    <property type="entry name" value="Restriction endonuclease-like"/>
    <property type="match status" value="1"/>
</dbReference>
<dbReference type="HAMAP" id="MF_01486">
    <property type="entry name" value="RecC"/>
    <property type="match status" value="1"/>
</dbReference>
<dbReference type="GO" id="GO:0003677">
    <property type="term" value="F:DNA binding"/>
    <property type="evidence" value="ECO:0007669"/>
    <property type="project" value="UniProtKB-UniRule"/>
</dbReference>
<dbReference type="GO" id="GO:0009338">
    <property type="term" value="C:exodeoxyribonuclease V complex"/>
    <property type="evidence" value="ECO:0007669"/>
    <property type="project" value="InterPro"/>
</dbReference>
<dbReference type="GO" id="GO:0005524">
    <property type="term" value="F:ATP binding"/>
    <property type="evidence" value="ECO:0007669"/>
    <property type="project" value="UniProtKB-UniRule"/>
</dbReference>
<sequence>MFTVYYANQLKTHKELLLKLLKVQSNNDPFQAEIILVQSAGMAQWLQMEIAQQKGIAANFEFPFPTSFLWQQYRTLLPKLPKENIFAQKLTVWQLIQIIPDLLHYEAFNSLRLYLGEIPEQQKYYQLAKAIAELFDQYLVYRPHWLIHWENNQNELVLKEIYQQSGHLTESIKAHIETEVQWQSMLWNALVKKLKKESNTEIFNTSHRAYFQQHFFEKLENLNQLEQQKLPKRVFIFGISSLPPSQLVTLKKLSEFCDIHLFFLNPSQYYWGNSLEQKMIDKITLYNEKITQENDDYSLTANPLLTTWGKQGRDFLNTLLDFQDNEISAYIEPLQHKQHLLAQIQQSILELSNEFDFNTDENDHSLQIHSCHSPLREVEVLHDQLLYLFEQDPTLCPKDILVMSPNIDLYAPYIRAVFERKDPCAIPYSVSDQSIQEIDPIINSFLNLLSMRETKFSAEQILDLLDITAIQKKHHFVPSQIEQLRNWITQVGIRAGLKLENPQWKNYNSWENGLNRLLLGCALKEENGIWEESIAFNESYGLNAELSGHLNAFICKIMDWVDFIHQSHSIQQWKIKLLQLIDDFYLEDETNAYSLLQLHNAIDEIVKNITEGQFDHKINDEIIINLLNEQLENNKSHLNFLAGRVNFATLLPMRAIPFKVVCLLGMNEKDFPRQYNINSFDLMQYAPQKGDRAKRDDDRYLFLEALLSAQDIFYISYVGQSLTKNQTELPSVLVSQLCDYLPKNGEKSFFEENVIQHSMTAFSPTNFIPNSPYQSYATMWLETLNSHQSTGDFLTKLEHYSEIDTIEIEDLIRFIQHPIKFFFNNHLGIYFSKKEKPLEDSEPFSLSPLEKYQFLDQLLINEQDQFNDFFEKEQYKGKLPVNAFKDVAQHNLINELQALYNEVYPYTRQDTQYLTFNYQRENITLCGNLNYYPEHNQVILYRVGNLRDKDIIQCWLYHLLLQIHYPTISISLYFKNKDQTVGKLTFETVEKENATLLLEQYINDYLISFNELQWGIYQNLETFFKKQPKEKENIDDFIQEQLDLLIQKDRENIYLQRILNQTSGIICHKICKKTFDWFELMWEKRIIQ</sequence>
<dbReference type="Gene3D" id="3.40.50.300">
    <property type="entry name" value="P-loop containing nucleotide triphosphate hydrolases"/>
    <property type="match status" value="2"/>
</dbReference>
<comment type="function">
    <text evidence="10">A helicase/nuclease that prepares dsDNA breaks (DSB) for recombinational DNA repair. Binds to DSBs and unwinds DNA via a highly rapid and processive ATP-dependent bidirectional helicase activity. Unwinds dsDNA until it encounters a Chi (crossover hotspot instigator) sequence from the 3' direction. Cuts ssDNA a few nucleotides 3' to the Chi site. The properties and activities of the enzyme are changed at Chi. The Chi-altered holoenzyme produces a long 3'-ssDNA overhang and facilitates RecA-binding to the ssDNA for homologous DNA recombination and repair. Holoenzyme degrades any linearized DNA that is unable to undergo homologous recombination. In the holoenzyme this subunit recognizes the wild-type Chi sequence, and when added to isolated RecB increases its ATP-dependent helicase processivity.</text>
</comment>
<dbReference type="PANTHER" id="PTHR30591">
    <property type="entry name" value="RECBCD ENZYME SUBUNIT RECC"/>
    <property type="match status" value="1"/>
</dbReference>
<comment type="subunit">
    <text evidence="10">Heterotrimer of RecB, RecC and RecD. All subunits contribute to DNA-binding.</text>
</comment>
<comment type="caution">
    <text evidence="12">The sequence shown here is derived from an EMBL/GenBank/DDBJ whole genome shotgun (WGS) entry which is preliminary data.</text>
</comment>
<dbReference type="InterPro" id="IPR041500">
    <property type="entry name" value="RecC_C"/>
</dbReference>
<evidence type="ECO:0000256" key="9">
    <source>
        <dbReference type="ARBA" id="ARBA00023204"/>
    </source>
</evidence>
<evidence type="ECO:0000256" key="1">
    <source>
        <dbReference type="ARBA" id="ARBA00022722"/>
    </source>
</evidence>
<evidence type="ECO:0000256" key="8">
    <source>
        <dbReference type="ARBA" id="ARBA00023125"/>
    </source>
</evidence>
<comment type="miscellaneous">
    <text evidence="10">In the RecBCD complex, RecB has a slow 3'-5' helicase, an exonuclease activity and loads RecA onto ssDNA, RecD has a fast 5'-3' helicase activity, while RecC stimulates the ATPase and processivity of the RecB helicase and contributes to recognition of the Chi site.</text>
</comment>
<keyword evidence="7 10" id="KW-0067">ATP-binding</keyword>
<dbReference type="GO" id="GO:0003678">
    <property type="term" value="F:DNA helicase activity"/>
    <property type="evidence" value="ECO:0007669"/>
    <property type="project" value="UniProtKB-UniRule"/>
</dbReference>
<dbReference type="InterPro" id="IPR011335">
    <property type="entry name" value="Restrct_endonuc-II-like"/>
</dbReference>
<dbReference type="InterPro" id="IPR027417">
    <property type="entry name" value="P-loop_NTPase"/>
</dbReference>
<dbReference type="SUPFAM" id="SSF52540">
    <property type="entry name" value="P-loop containing nucleoside triphosphate hydrolases"/>
    <property type="match status" value="2"/>
</dbReference>
<proteinExistence type="inferred from homology"/>
<keyword evidence="1 10" id="KW-0540">Nuclease</keyword>
<dbReference type="InterPro" id="IPR006697">
    <property type="entry name" value="RecC"/>
</dbReference>
<organism evidence="12 13">
    <name type="scientific">Pasteurella atlantica</name>
    <dbReference type="NCBI Taxonomy" id="2827233"/>
    <lineage>
        <taxon>Bacteria</taxon>
        <taxon>Pseudomonadati</taxon>
        <taxon>Pseudomonadota</taxon>
        <taxon>Gammaproteobacteria</taxon>
        <taxon>Pasteurellales</taxon>
        <taxon>Pasteurellaceae</taxon>
        <taxon>Pasteurella</taxon>
    </lineage>
</organism>
<keyword evidence="4 10" id="KW-0378">Hydrolase</keyword>
<dbReference type="PIRSF" id="PIRSF000980">
    <property type="entry name" value="RecC"/>
    <property type="match status" value="1"/>
</dbReference>
<dbReference type="GO" id="GO:0000724">
    <property type="term" value="P:double-strand break repair via homologous recombination"/>
    <property type="evidence" value="ECO:0007669"/>
    <property type="project" value="UniProtKB-UniRule"/>
</dbReference>
<gene>
    <name evidence="10 12" type="primary">recC</name>
    <name evidence="12" type="ORF">QJU78_09060</name>
</gene>
<keyword evidence="2 10" id="KW-0547">Nucleotide-binding</keyword>
<dbReference type="Proteomes" id="UP001230466">
    <property type="component" value="Unassembled WGS sequence"/>
</dbReference>
<reference evidence="12" key="1">
    <citation type="journal article" date="2023" name="Front. Microbiol.">
        <title>Phylogeography and host specificity of Pasteurellaceae pathogenic to sea-farmed fish in the north-east Atlantic.</title>
        <authorList>
            <person name="Gulla S."/>
            <person name="Colquhoun D.J."/>
            <person name="Olsen A.B."/>
            <person name="Spilsberg B."/>
            <person name="Lagesen K."/>
            <person name="Aakesson C.P."/>
            <person name="Strom S."/>
            <person name="Manji F."/>
            <person name="Birkbeck T.H."/>
            <person name="Nilsen H.K."/>
        </authorList>
    </citation>
    <scope>NUCLEOTIDE SEQUENCE</scope>
    <source>
        <strain evidence="12">VIB1234</strain>
    </source>
</reference>
<accession>A0AAW8CQL6</accession>
<keyword evidence="5 10" id="KW-0347">Helicase</keyword>
<dbReference type="InterPro" id="IPR013986">
    <property type="entry name" value="DExx_box_DNA_helicase_dom_sf"/>
</dbReference>
<name>A0AAW8CQL6_9PAST</name>
<evidence type="ECO:0000256" key="3">
    <source>
        <dbReference type="ARBA" id="ARBA00022763"/>
    </source>
</evidence>
<dbReference type="NCBIfam" id="TIGR01450">
    <property type="entry name" value="recC"/>
    <property type="match status" value="1"/>
</dbReference>
<evidence type="ECO:0000259" key="11">
    <source>
        <dbReference type="Pfam" id="PF17946"/>
    </source>
</evidence>
<keyword evidence="8 10" id="KW-0238">DNA-binding</keyword>
<keyword evidence="6 10" id="KW-0269">Exonuclease</keyword>
<evidence type="ECO:0000256" key="7">
    <source>
        <dbReference type="ARBA" id="ARBA00022840"/>
    </source>
</evidence>
<dbReference type="Gene3D" id="1.10.10.990">
    <property type="match status" value="1"/>
</dbReference>
<protein>
    <recommendedName>
        <fullName evidence="10">RecBCD enzyme subunit RecC</fullName>
    </recommendedName>
    <alternativeName>
        <fullName evidence="10">Exonuclease V subunit RecC</fullName>
        <shortName evidence="10">ExoV subunit RecC</shortName>
    </alternativeName>
    <alternativeName>
        <fullName evidence="10">Helicase/nuclease RecBCD subunit RecC</fullName>
    </alternativeName>
</protein>
<evidence type="ECO:0000256" key="10">
    <source>
        <dbReference type="HAMAP-Rule" id="MF_01486"/>
    </source>
</evidence>
<dbReference type="Gene3D" id="3.40.50.10930">
    <property type="match status" value="1"/>
</dbReference>
<dbReference type="Gene3D" id="1.10.10.160">
    <property type="match status" value="1"/>
</dbReference>
<evidence type="ECO:0000313" key="13">
    <source>
        <dbReference type="Proteomes" id="UP001230466"/>
    </source>
</evidence>
<keyword evidence="3 10" id="KW-0227">DNA damage</keyword>